<accession>A0ACD5UX77</accession>
<organism evidence="1 2">
    <name type="scientific">Avena sativa</name>
    <name type="common">Oat</name>
    <dbReference type="NCBI Taxonomy" id="4498"/>
    <lineage>
        <taxon>Eukaryota</taxon>
        <taxon>Viridiplantae</taxon>
        <taxon>Streptophyta</taxon>
        <taxon>Embryophyta</taxon>
        <taxon>Tracheophyta</taxon>
        <taxon>Spermatophyta</taxon>
        <taxon>Magnoliopsida</taxon>
        <taxon>Liliopsida</taxon>
        <taxon>Poales</taxon>
        <taxon>Poaceae</taxon>
        <taxon>BOP clade</taxon>
        <taxon>Pooideae</taxon>
        <taxon>Poodae</taxon>
        <taxon>Poeae</taxon>
        <taxon>Poeae Chloroplast Group 1 (Aveneae type)</taxon>
        <taxon>Aveninae</taxon>
        <taxon>Avena</taxon>
    </lineage>
</organism>
<evidence type="ECO:0000313" key="2">
    <source>
        <dbReference type="Proteomes" id="UP001732700"/>
    </source>
</evidence>
<reference evidence="1" key="2">
    <citation type="submission" date="2025-09" db="UniProtKB">
        <authorList>
            <consortium name="EnsemblPlants"/>
        </authorList>
    </citation>
    <scope>IDENTIFICATION</scope>
</reference>
<name>A0ACD5UX77_AVESA</name>
<dbReference type="EnsemblPlants" id="AVESA.00010b.r2.2CG0324160.1">
    <property type="protein sequence ID" value="AVESA.00010b.r2.2CG0324160.1.CDS.1"/>
    <property type="gene ID" value="AVESA.00010b.r2.2CG0324160"/>
</dbReference>
<keyword evidence="2" id="KW-1185">Reference proteome</keyword>
<dbReference type="Proteomes" id="UP001732700">
    <property type="component" value="Chromosome 2C"/>
</dbReference>
<protein>
    <submittedName>
        <fullName evidence="1">Uncharacterized protein</fullName>
    </submittedName>
</protein>
<reference evidence="1" key="1">
    <citation type="submission" date="2021-05" db="EMBL/GenBank/DDBJ databases">
        <authorList>
            <person name="Scholz U."/>
            <person name="Mascher M."/>
            <person name="Fiebig A."/>
        </authorList>
    </citation>
    <scope>NUCLEOTIDE SEQUENCE [LARGE SCALE GENOMIC DNA]</scope>
</reference>
<sequence>MSRPQARSYRRKAQHHGSKAHHGGGGGHGRPARWPARIMDGFRKMLVGLFAFPARPPTVTFSVDDLRGDAAAPNRSSCSANLQPVNNTHYDEAIADCVEFFNRSARVDVRSRPS</sequence>
<proteinExistence type="predicted"/>
<evidence type="ECO:0000313" key="1">
    <source>
        <dbReference type="EnsemblPlants" id="AVESA.00010b.r2.2CG0324160.1.CDS.1"/>
    </source>
</evidence>